<dbReference type="Pfam" id="PF09331">
    <property type="entry name" value="DUF1985"/>
    <property type="match status" value="1"/>
</dbReference>
<feature type="compositionally biased region" description="Gly residues" evidence="1">
    <location>
        <begin position="9"/>
        <end position="38"/>
    </location>
</feature>
<protein>
    <recommendedName>
        <fullName evidence="2">DUF1985 domain-containing protein</fullName>
    </recommendedName>
</protein>
<feature type="compositionally biased region" description="Gly residues" evidence="1">
    <location>
        <begin position="432"/>
        <end position="447"/>
    </location>
</feature>
<gene>
    <name evidence="3" type="ORF">OSB04_025264</name>
</gene>
<name>A0AA38W1J5_9ASTR</name>
<feature type="domain" description="DUF1985" evidence="2">
    <location>
        <begin position="158"/>
        <end position="284"/>
    </location>
</feature>
<accession>A0AA38W1J5</accession>
<proteinExistence type="predicted"/>
<comment type="caution">
    <text evidence="3">The sequence shown here is derived from an EMBL/GenBank/DDBJ whole genome shotgun (WGS) entry which is preliminary data.</text>
</comment>
<evidence type="ECO:0000256" key="1">
    <source>
        <dbReference type="SAM" id="MobiDB-lite"/>
    </source>
</evidence>
<dbReference type="EMBL" id="JARYMX010000006">
    <property type="protein sequence ID" value="KAJ9545557.1"/>
    <property type="molecule type" value="Genomic_DNA"/>
</dbReference>
<dbReference type="PANTHER" id="PTHR48449:SF1">
    <property type="entry name" value="DUF1985 DOMAIN-CONTAINING PROTEIN"/>
    <property type="match status" value="1"/>
</dbReference>
<dbReference type="PANTHER" id="PTHR48449">
    <property type="entry name" value="DUF1985 DOMAIN-CONTAINING PROTEIN"/>
    <property type="match status" value="1"/>
</dbReference>
<organism evidence="3 4">
    <name type="scientific">Centaurea solstitialis</name>
    <name type="common">yellow star-thistle</name>
    <dbReference type="NCBI Taxonomy" id="347529"/>
    <lineage>
        <taxon>Eukaryota</taxon>
        <taxon>Viridiplantae</taxon>
        <taxon>Streptophyta</taxon>
        <taxon>Embryophyta</taxon>
        <taxon>Tracheophyta</taxon>
        <taxon>Spermatophyta</taxon>
        <taxon>Magnoliopsida</taxon>
        <taxon>eudicotyledons</taxon>
        <taxon>Gunneridae</taxon>
        <taxon>Pentapetalae</taxon>
        <taxon>asterids</taxon>
        <taxon>campanulids</taxon>
        <taxon>Asterales</taxon>
        <taxon>Asteraceae</taxon>
        <taxon>Carduoideae</taxon>
        <taxon>Cardueae</taxon>
        <taxon>Centaureinae</taxon>
        <taxon>Centaurea</taxon>
    </lineage>
</organism>
<evidence type="ECO:0000259" key="2">
    <source>
        <dbReference type="Pfam" id="PF09331"/>
    </source>
</evidence>
<dbReference type="InterPro" id="IPR015410">
    <property type="entry name" value="DUF1985"/>
</dbReference>
<evidence type="ECO:0000313" key="3">
    <source>
        <dbReference type="EMBL" id="KAJ9545557.1"/>
    </source>
</evidence>
<feature type="compositionally biased region" description="Low complexity" evidence="1">
    <location>
        <begin position="56"/>
        <end position="66"/>
    </location>
</feature>
<dbReference type="AlphaFoldDB" id="A0AA38W1J5"/>
<reference evidence="3" key="1">
    <citation type="submission" date="2023-03" db="EMBL/GenBank/DDBJ databases">
        <title>Chromosome-scale reference genome and RAD-based genetic map of yellow starthistle (Centaurea solstitialis) reveal putative structural variation and QTLs associated with invader traits.</title>
        <authorList>
            <person name="Reatini B."/>
            <person name="Cang F.A."/>
            <person name="Jiang Q."/>
            <person name="Mckibben M.T.W."/>
            <person name="Barker M.S."/>
            <person name="Rieseberg L.H."/>
            <person name="Dlugosch K.M."/>
        </authorList>
    </citation>
    <scope>NUCLEOTIDE SEQUENCE</scope>
    <source>
        <strain evidence="3">CAN-66</strain>
        <tissue evidence="3">Leaf</tissue>
    </source>
</reference>
<sequence>MSQKDVVGFNGGGSGGSGEVPGFNGGGGEVVGFNGGGGRNERDESYGCIRGDQHPKPSSSNKSTTSQHPLPPPTTFKPPSTTIHHRFFLNFEWRYEASYVTLRSQMRLLSEVKKNWKTNQLRYNCFDQPFLVLDIKETYGDSLLIDTIIKHQISSPPNADQLLYLVDNNFLSFKKSDFCLITGFKFGNENNPPHNQTASIIERLFDGDYSARSLKVSDLYSIFQNYFHLLSDGDAVRVGLLIVLDLVFLGRQKDFVHQDWCLQLVEDLDSWNAYPWGSLLWRKTFEQLNNAYLKRKKDNNECKKYTLSGFIYAFKIWILETFPQSTRFFHRERTIPRAIGWRRLRRTSTEYCHAFMSFEWRPFAYVSALAYWISFSLCIFHHFSLSIFSNIPPAAVEVVVTEVVVAAAVPVAGDEKGAVAVATTTRRDGGRDGGGGGGGGSGDGGSGGRRRERDEK</sequence>
<feature type="compositionally biased region" description="Basic and acidic residues" evidence="1">
    <location>
        <begin position="39"/>
        <end position="55"/>
    </location>
</feature>
<feature type="region of interest" description="Disordered" evidence="1">
    <location>
        <begin position="420"/>
        <end position="456"/>
    </location>
</feature>
<dbReference type="Proteomes" id="UP001172457">
    <property type="component" value="Chromosome 6"/>
</dbReference>
<evidence type="ECO:0000313" key="4">
    <source>
        <dbReference type="Proteomes" id="UP001172457"/>
    </source>
</evidence>
<feature type="region of interest" description="Disordered" evidence="1">
    <location>
        <begin position="1"/>
        <end position="79"/>
    </location>
</feature>
<keyword evidence="4" id="KW-1185">Reference proteome</keyword>